<sequence>MNLCFGDCPTHRVMVADTGGFHKHDWGYFMFTGIKIIIESVQKKHLGEDA</sequence>
<gene>
    <name evidence="1" type="ORF">SDC9_52951</name>
</gene>
<reference evidence="1" key="1">
    <citation type="submission" date="2019-08" db="EMBL/GenBank/DDBJ databases">
        <authorList>
            <person name="Kucharzyk K."/>
            <person name="Murdoch R.W."/>
            <person name="Higgins S."/>
            <person name="Loffler F."/>
        </authorList>
    </citation>
    <scope>NUCLEOTIDE SEQUENCE</scope>
</reference>
<proteinExistence type="predicted"/>
<accession>A0A644WSH7</accession>
<dbReference type="AlphaFoldDB" id="A0A644WSH7"/>
<comment type="caution">
    <text evidence="1">The sequence shown here is derived from an EMBL/GenBank/DDBJ whole genome shotgun (WGS) entry which is preliminary data.</text>
</comment>
<protein>
    <submittedName>
        <fullName evidence="1">Uncharacterized protein</fullName>
    </submittedName>
</protein>
<evidence type="ECO:0000313" key="1">
    <source>
        <dbReference type="EMBL" id="MPM06649.1"/>
    </source>
</evidence>
<dbReference type="EMBL" id="VSSQ01001248">
    <property type="protein sequence ID" value="MPM06649.1"/>
    <property type="molecule type" value="Genomic_DNA"/>
</dbReference>
<organism evidence="1">
    <name type="scientific">bioreactor metagenome</name>
    <dbReference type="NCBI Taxonomy" id="1076179"/>
    <lineage>
        <taxon>unclassified sequences</taxon>
        <taxon>metagenomes</taxon>
        <taxon>ecological metagenomes</taxon>
    </lineage>
</organism>
<name>A0A644WSH7_9ZZZZ</name>